<organism evidence="15 16">
    <name type="scientific">Spiroplasma cantharicola</name>
    <dbReference type="NCBI Taxonomy" id="362837"/>
    <lineage>
        <taxon>Bacteria</taxon>
        <taxon>Bacillati</taxon>
        <taxon>Mycoplasmatota</taxon>
        <taxon>Mollicutes</taxon>
        <taxon>Entomoplasmatales</taxon>
        <taxon>Spiroplasmataceae</taxon>
        <taxon>Spiroplasma</taxon>
    </lineage>
</organism>
<feature type="transmembrane region" description="Helical" evidence="12">
    <location>
        <begin position="344"/>
        <end position="364"/>
    </location>
</feature>
<protein>
    <recommendedName>
        <fullName evidence="17">PTS system, trehalose-specific IIBC component</fullName>
    </recommendedName>
</protein>
<evidence type="ECO:0000256" key="1">
    <source>
        <dbReference type="ARBA" id="ARBA00004651"/>
    </source>
</evidence>
<dbReference type="EMBL" id="CP012622">
    <property type="protein sequence ID" value="ALD66617.1"/>
    <property type="molecule type" value="Genomic_DNA"/>
</dbReference>
<dbReference type="InterPro" id="IPR013013">
    <property type="entry name" value="PTS_EIIC_1"/>
</dbReference>
<feature type="transmembrane region" description="Helical" evidence="12">
    <location>
        <begin position="267"/>
        <end position="291"/>
    </location>
</feature>
<evidence type="ECO:0000256" key="9">
    <source>
        <dbReference type="ARBA" id="ARBA00022989"/>
    </source>
</evidence>
<dbReference type="PROSITE" id="PS01035">
    <property type="entry name" value="PTS_EIIB_TYPE_1_CYS"/>
    <property type="match status" value="1"/>
</dbReference>
<feature type="domain" description="PTS EIIC type-1" evidence="14">
    <location>
        <begin position="108"/>
        <end position="489"/>
    </location>
</feature>
<keyword evidence="4" id="KW-0762">Sugar transport</keyword>
<comment type="subcellular location">
    <subcellularLocation>
        <location evidence="1">Cell membrane</location>
        <topology evidence="1">Multi-pass membrane protein</topology>
    </subcellularLocation>
</comment>
<dbReference type="GO" id="GO:0008982">
    <property type="term" value="F:protein-N(PI)-phosphohistidine-sugar phosphotransferase activity"/>
    <property type="evidence" value="ECO:0007669"/>
    <property type="project" value="InterPro"/>
</dbReference>
<dbReference type="GO" id="GO:0009401">
    <property type="term" value="P:phosphoenolpyruvate-dependent sugar phosphotransferase system"/>
    <property type="evidence" value="ECO:0007669"/>
    <property type="project" value="UniProtKB-KW"/>
</dbReference>
<keyword evidence="16" id="KW-1185">Reference proteome</keyword>
<keyword evidence="7 12" id="KW-0812">Transmembrane</keyword>
<dbReference type="Proteomes" id="UP000063919">
    <property type="component" value="Chromosome"/>
</dbReference>
<dbReference type="PANTHER" id="PTHR30175:SF1">
    <property type="entry name" value="PTS SYSTEM ARBUTIN-, CELLOBIOSE-, AND SALICIN-SPECIFIC EIIBC COMPONENT-RELATED"/>
    <property type="match status" value="1"/>
</dbReference>
<keyword evidence="9 12" id="KW-1133">Transmembrane helix</keyword>
<keyword evidence="5" id="KW-0808">Transferase</keyword>
<keyword evidence="3" id="KW-1003">Cell membrane</keyword>
<dbReference type="PANTHER" id="PTHR30175">
    <property type="entry name" value="PHOSPHOTRANSFERASE SYSTEM TRANSPORT PROTEIN"/>
    <property type="match status" value="1"/>
</dbReference>
<dbReference type="InterPro" id="IPR018113">
    <property type="entry name" value="PTrfase_EIIB_Cys"/>
</dbReference>
<dbReference type="SUPFAM" id="SSF55604">
    <property type="entry name" value="Glucose permease domain IIB"/>
    <property type="match status" value="1"/>
</dbReference>
<accession>A0A0M4JX37</accession>
<evidence type="ECO:0000259" key="13">
    <source>
        <dbReference type="PROSITE" id="PS51098"/>
    </source>
</evidence>
<feature type="transmembrane region" description="Helical" evidence="12">
    <location>
        <begin position="303"/>
        <end position="324"/>
    </location>
</feature>
<keyword evidence="8" id="KW-0418">Kinase</keyword>
<dbReference type="PATRIC" id="fig|362837.3.peg.727"/>
<dbReference type="InterPro" id="IPR050558">
    <property type="entry name" value="PTS_Sugar-Specific_Components"/>
</dbReference>
<evidence type="ECO:0008006" key="17">
    <source>
        <dbReference type="Google" id="ProtNLM"/>
    </source>
</evidence>
<keyword evidence="2" id="KW-0813">Transport</keyword>
<dbReference type="AlphaFoldDB" id="A0A0M4JX37"/>
<dbReference type="CDD" id="cd00212">
    <property type="entry name" value="PTS_IIB_glc"/>
    <property type="match status" value="1"/>
</dbReference>
<evidence type="ECO:0000256" key="10">
    <source>
        <dbReference type="ARBA" id="ARBA00023136"/>
    </source>
</evidence>
<keyword evidence="10 12" id="KW-0472">Membrane</keyword>
<feature type="transmembrane region" description="Helical" evidence="12">
    <location>
        <begin position="400"/>
        <end position="420"/>
    </location>
</feature>
<dbReference type="GO" id="GO:0015771">
    <property type="term" value="P:trehalose transport"/>
    <property type="evidence" value="ECO:0007669"/>
    <property type="project" value="TreeGrafter"/>
</dbReference>
<feature type="active site" description="Phosphocysteine intermediate; for EIIB activity" evidence="11">
    <location>
        <position position="27"/>
    </location>
</feature>
<dbReference type="InterPro" id="IPR036878">
    <property type="entry name" value="Glu_permease_IIB"/>
</dbReference>
<dbReference type="PROSITE" id="PS51103">
    <property type="entry name" value="PTS_EIIC_TYPE_1"/>
    <property type="match status" value="1"/>
</dbReference>
<dbReference type="OrthoDB" id="9769191at2"/>
<dbReference type="STRING" id="362837.SCANT_v1c07110"/>
<evidence type="ECO:0000256" key="3">
    <source>
        <dbReference type="ARBA" id="ARBA00022475"/>
    </source>
</evidence>
<evidence type="ECO:0000256" key="6">
    <source>
        <dbReference type="ARBA" id="ARBA00022683"/>
    </source>
</evidence>
<proteinExistence type="predicted"/>
<dbReference type="GO" id="GO:0090589">
    <property type="term" value="F:protein-phosphocysteine-trehalose phosphotransferase system transporter activity"/>
    <property type="evidence" value="ECO:0007669"/>
    <property type="project" value="TreeGrafter"/>
</dbReference>
<dbReference type="GO" id="GO:0016301">
    <property type="term" value="F:kinase activity"/>
    <property type="evidence" value="ECO:0007669"/>
    <property type="project" value="UniProtKB-KW"/>
</dbReference>
<dbReference type="Pfam" id="PF00367">
    <property type="entry name" value="PTS_EIIB"/>
    <property type="match status" value="1"/>
</dbReference>
<reference evidence="15 16" key="1">
    <citation type="journal article" date="2015" name="Genome Announc.">
        <title>Complete Genome Sequence of Spiroplasma cantharicola CC-1T (DSM 21588), a Bacterium Isolated from Soldier Beetle (Cantharis carolinus).</title>
        <authorList>
            <person name="Lo W.S."/>
            <person name="Liu P.Y."/>
            <person name="Kuo C.H."/>
        </authorList>
    </citation>
    <scope>NUCLEOTIDE SEQUENCE [LARGE SCALE GENOMIC DNA]</scope>
    <source>
        <strain evidence="15 16">CC-1</strain>
    </source>
</reference>
<feature type="transmembrane region" description="Helical" evidence="12">
    <location>
        <begin position="155"/>
        <end position="173"/>
    </location>
</feature>
<evidence type="ECO:0000256" key="8">
    <source>
        <dbReference type="ARBA" id="ARBA00022777"/>
    </source>
</evidence>
<dbReference type="InterPro" id="IPR003352">
    <property type="entry name" value="PTS_EIIC"/>
</dbReference>
<feature type="domain" description="PTS EIIB type-1" evidence="13">
    <location>
        <begin position="5"/>
        <end position="87"/>
    </location>
</feature>
<dbReference type="Gene3D" id="3.30.1360.60">
    <property type="entry name" value="Glucose permease domain IIB"/>
    <property type="match status" value="1"/>
</dbReference>
<sequence>MEYKKEDIKKLLSLIGGIENIVKVYHCMTRLRFVLKDDKLFNTKAIKELKFVQGVIFSSGEFQIIIGTSVSKFYKLFCEENGINLESNLPNKNDSNLEVKKQKKSFLTFISQVFAPLLIVLVAIGFWEMLRMPIFLTSNSSDKEWLKDLNEFTEIISRGLTYFIVIGVAWSTFKIMGGNEIYGIVIGAILCNPKLVALSDLKVGEGETILGQMPGWHIFGDFIYPWKISFEGLVIPMVLVAFIGVSIQRLLTKANFGNFRMLIEPLIVIVSTSLISILIIAPIGLLFTSYLSIAFKYLMTNNITKYIFTPLIGALYSPMVIFGIHRTITPIIMQDVAQFKGSLILGLLILSNVSTAVATFAFGLRYKNNKKVKQIAWTNATSGFIAGVTEPCIYSITLKYVFPMIGAVIGTYFGCLLYTASGVWTSSAPFGFLGIIGFVSGPPEGIVLNTWAGGSILWGTFSMLTTILVSFFATLLLSKIKFFNTRTLKIFKEEYDFDIYKINEEIMKLKQDYKIQLKSYLDQKENKADNQIKIKQLKVEYRKNINLLRGVNNEKD</sequence>
<evidence type="ECO:0000256" key="2">
    <source>
        <dbReference type="ARBA" id="ARBA00022448"/>
    </source>
</evidence>
<gene>
    <name evidence="15" type="ORF">SCANT_v1c07110</name>
</gene>
<dbReference type="GO" id="GO:0005886">
    <property type="term" value="C:plasma membrane"/>
    <property type="evidence" value="ECO:0007669"/>
    <property type="project" value="UniProtKB-SubCell"/>
</dbReference>
<dbReference type="Pfam" id="PF02378">
    <property type="entry name" value="PTS_EIIC"/>
    <property type="match status" value="1"/>
</dbReference>
<feature type="transmembrane region" description="Helical" evidence="12">
    <location>
        <begin position="456"/>
        <end position="477"/>
    </location>
</feature>
<evidence type="ECO:0000313" key="15">
    <source>
        <dbReference type="EMBL" id="ALD66617.1"/>
    </source>
</evidence>
<dbReference type="KEGG" id="scj:SCANT_v1c07110"/>
<dbReference type="InterPro" id="IPR001996">
    <property type="entry name" value="PTS_IIB_1"/>
</dbReference>
<evidence type="ECO:0000256" key="11">
    <source>
        <dbReference type="PROSITE-ProRule" id="PRU00421"/>
    </source>
</evidence>
<keyword evidence="6" id="KW-0598">Phosphotransferase system</keyword>
<evidence type="ECO:0000313" key="16">
    <source>
        <dbReference type="Proteomes" id="UP000063919"/>
    </source>
</evidence>
<dbReference type="RefSeq" id="WP_053946369.1">
    <property type="nucleotide sequence ID" value="NZ_CP012622.1"/>
</dbReference>
<dbReference type="PROSITE" id="PS51098">
    <property type="entry name" value="PTS_EIIB_TYPE_1"/>
    <property type="match status" value="1"/>
</dbReference>
<evidence type="ECO:0000259" key="14">
    <source>
        <dbReference type="PROSITE" id="PS51103"/>
    </source>
</evidence>
<evidence type="ECO:0000256" key="5">
    <source>
        <dbReference type="ARBA" id="ARBA00022679"/>
    </source>
</evidence>
<dbReference type="FunFam" id="3.30.1360.60:FF:000001">
    <property type="entry name" value="PTS system glucose-specific IIBC component PtsG"/>
    <property type="match status" value="1"/>
</dbReference>
<name>A0A0M4JX37_9MOLU</name>
<evidence type="ECO:0000256" key="7">
    <source>
        <dbReference type="ARBA" id="ARBA00022692"/>
    </source>
</evidence>
<evidence type="ECO:0000256" key="12">
    <source>
        <dbReference type="SAM" id="Phobius"/>
    </source>
</evidence>
<feature type="transmembrane region" description="Helical" evidence="12">
    <location>
        <begin position="106"/>
        <end position="127"/>
    </location>
</feature>
<feature type="transmembrane region" description="Helical" evidence="12">
    <location>
        <begin position="228"/>
        <end position="247"/>
    </location>
</feature>
<evidence type="ECO:0000256" key="4">
    <source>
        <dbReference type="ARBA" id="ARBA00022597"/>
    </source>
</evidence>